<protein>
    <submittedName>
        <fullName evidence="1">Uncharacterized protein</fullName>
    </submittedName>
</protein>
<comment type="caution">
    <text evidence="1">The sequence shown here is derived from an EMBL/GenBank/DDBJ whole genome shotgun (WGS) entry which is preliminary data.</text>
</comment>
<evidence type="ECO:0000313" key="1">
    <source>
        <dbReference type="EMBL" id="GIX72434.1"/>
    </source>
</evidence>
<evidence type="ECO:0000313" key="2">
    <source>
        <dbReference type="Proteomes" id="UP001054945"/>
    </source>
</evidence>
<name>A0AAV4MNR5_CAEEX</name>
<proteinExistence type="predicted"/>
<dbReference type="AlphaFoldDB" id="A0AAV4MNR5"/>
<reference evidence="1 2" key="1">
    <citation type="submission" date="2021-06" db="EMBL/GenBank/DDBJ databases">
        <title>Caerostris extrusa draft genome.</title>
        <authorList>
            <person name="Kono N."/>
            <person name="Arakawa K."/>
        </authorList>
    </citation>
    <scope>NUCLEOTIDE SEQUENCE [LARGE SCALE GENOMIC DNA]</scope>
</reference>
<gene>
    <name evidence="1" type="ORF">CEXT_734741</name>
</gene>
<dbReference type="Proteomes" id="UP001054945">
    <property type="component" value="Unassembled WGS sequence"/>
</dbReference>
<keyword evidence="2" id="KW-1185">Reference proteome</keyword>
<accession>A0AAV4MNR5</accession>
<sequence>MVPSPLRVLEQVNVLRRIRIFSQWATDVTLRCRKNKNTPKKSATKNCFDSRPSEDKVCLRRIPMTTLGLQGHKKMVKLYCDEC</sequence>
<dbReference type="EMBL" id="BPLR01019847">
    <property type="protein sequence ID" value="GIX72434.1"/>
    <property type="molecule type" value="Genomic_DNA"/>
</dbReference>
<organism evidence="1 2">
    <name type="scientific">Caerostris extrusa</name>
    <name type="common">Bark spider</name>
    <name type="synonym">Caerostris bankana</name>
    <dbReference type="NCBI Taxonomy" id="172846"/>
    <lineage>
        <taxon>Eukaryota</taxon>
        <taxon>Metazoa</taxon>
        <taxon>Ecdysozoa</taxon>
        <taxon>Arthropoda</taxon>
        <taxon>Chelicerata</taxon>
        <taxon>Arachnida</taxon>
        <taxon>Araneae</taxon>
        <taxon>Araneomorphae</taxon>
        <taxon>Entelegynae</taxon>
        <taxon>Araneoidea</taxon>
        <taxon>Araneidae</taxon>
        <taxon>Caerostris</taxon>
    </lineage>
</organism>